<comment type="caution">
    <text evidence="12">Lacks conserved residue(s) required for the propagation of feature annotation.</text>
</comment>
<comment type="subcellular location">
    <subcellularLocation>
        <location evidence="12">Cytoplasm</location>
    </subcellularLocation>
</comment>
<dbReference type="GO" id="GO:0005524">
    <property type="term" value="F:ATP binding"/>
    <property type="evidence" value="ECO:0007669"/>
    <property type="project" value="UniProtKB-UniRule"/>
</dbReference>
<comment type="pathway">
    <text evidence="12">Carbohydrate metabolism; D-ribose degradation; D-ribose 5-phosphate from beta-D-ribopyranose: step 2/2.</text>
</comment>
<dbReference type="Gene3D" id="3.40.1190.20">
    <property type="match status" value="1"/>
</dbReference>
<evidence type="ECO:0000313" key="14">
    <source>
        <dbReference type="EMBL" id="GAN54216.1"/>
    </source>
</evidence>
<accession>A0A0D6ML62</accession>
<keyword evidence="5 12" id="KW-0479">Metal-binding</keyword>
<feature type="binding site" evidence="12">
    <location>
        <begin position="245"/>
        <end position="250"/>
    </location>
    <ligand>
        <name>ATP</name>
        <dbReference type="ChEBI" id="CHEBI:30616"/>
    </ligand>
</feature>
<keyword evidence="4 12" id="KW-0808">Transferase</keyword>
<keyword evidence="12" id="KW-0963">Cytoplasm</keyword>
<feature type="binding site" evidence="12">
    <location>
        <position position="277"/>
    </location>
    <ligand>
        <name>substrate</name>
    </ligand>
</feature>
<feature type="active site" description="Proton acceptor" evidence="12">
    <location>
        <position position="277"/>
    </location>
</feature>
<evidence type="ECO:0000256" key="11">
    <source>
        <dbReference type="ARBA" id="ARBA00023277"/>
    </source>
</evidence>
<protein>
    <recommendedName>
        <fullName evidence="3 12">Ribokinase</fullName>
        <shortName evidence="12">RK</shortName>
        <ecNumber evidence="2 12">2.7.1.15</ecNumber>
    </recommendedName>
</protein>
<dbReference type="InterPro" id="IPR011877">
    <property type="entry name" value="Ribokinase"/>
</dbReference>
<feature type="binding site" evidence="12">
    <location>
        <position position="312"/>
    </location>
    <ligand>
        <name>K(+)</name>
        <dbReference type="ChEBI" id="CHEBI:29103"/>
    </ligand>
</feature>
<dbReference type="InterPro" id="IPR029056">
    <property type="entry name" value="Ribokinase-like"/>
</dbReference>
<keyword evidence="15" id="KW-1185">Reference proteome</keyword>
<evidence type="ECO:0000256" key="3">
    <source>
        <dbReference type="ARBA" id="ARBA00016943"/>
    </source>
</evidence>
<dbReference type="HAMAP" id="MF_01987">
    <property type="entry name" value="Ribokinase"/>
    <property type="match status" value="1"/>
</dbReference>
<dbReference type="PRINTS" id="PR00990">
    <property type="entry name" value="RIBOKINASE"/>
</dbReference>
<comment type="caution">
    <text evidence="14">The sequence shown here is derived from an EMBL/GenBank/DDBJ whole genome shotgun (WGS) entry which is preliminary data.</text>
</comment>
<dbReference type="Proteomes" id="UP000032679">
    <property type="component" value="Unassembled WGS sequence"/>
</dbReference>
<dbReference type="GO" id="GO:0004747">
    <property type="term" value="F:ribokinase activity"/>
    <property type="evidence" value="ECO:0007669"/>
    <property type="project" value="UniProtKB-UniRule"/>
</dbReference>
<dbReference type="GO" id="GO:0019303">
    <property type="term" value="P:D-ribose catabolic process"/>
    <property type="evidence" value="ECO:0007669"/>
    <property type="project" value="UniProtKB-UniRule"/>
</dbReference>
<dbReference type="PANTHER" id="PTHR10584:SF166">
    <property type="entry name" value="RIBOKINASE"/>
    <property type="match status" value="1"/>
</dbReference>
<keyword evidence="7 12" id="KW-0418">Kinase</keyword>
<evidence type="ECO:0000256" key="1">
    <source>
        <dbReference type="ARBA" id="ARBA00005380"/>
    </source>
</evidence>
<dbReference type="UniPathway" id="UPA00916">
    <property type="reaction ID" value="UER00889"/>
</dbReference>
<dbReference type="AlphaFoldDB" id="A0A0D6ML62"/>
<proteinExistence type="inferred from homology"/>
<evidence type="ECO:0000256" key="2">
    <source>
        <dbReference type="ARBA" id="ARBA00012035"/>
    </source>
</evidence>
<name>A0A0D6ML62_9PROT</name>
<dbReference type="InterPro" id="IPR002173">
    <property type="entry name" value="Carboh/pur_kinase_PfkB_CS"/>
</dbReference>
<keyword evidence="9 12" id="KW-0460">Magnesium</keyword>
<feature type="binding site" evidence="12">
    <location>
        <position position="163"/>
    </location>
    <ligand>
        <name>substrate</name>
    </ligand>
</feature>
<dbReference type="PROSITE" id="PS00584">
    <property type="entry name" value="PFKB_KINASES_2"/>
    <property type="match status" value="1"/>
</dbReference>
<keyword evidence="8 12" id="KW-0067">ATP-binding</keyword>
<dbReference type="InterPro" id="IPR011611">
    <property type="entry name" value="PfkB_dom"/>
</dbReference>
<dbReference type="PANTHER" id="PTHR10584">
    <property type="entry name" value="SUGAR KINASE"/>
    <property type="match status" value="1"/>
</dbReference>
<organism evidence="14 15">
    <name type="scientific">Tanticharoenia sakaeratensis NBRC 103193</name>
    <dbReference type="NCBI Taxonomy" id="1231623"/>
    <lineage>
        <taxon>Bacteria</taxon>
        <taxon>Pseudomonadati</taxon>
        <taxon>Pseudomonadota</taxon>
        <taxon>Alphaproteobacteria</taxon>
        <taxon>Acetobacterales</taxon>
        <taxon>Acetobacteraceae</taxon>
        <taxon>Tanticharoenia</taxon>
    </lineage>
</organism>
<dbReference type="GO" id="GO:0046872">
    <property type="term" value="F:metal ion binding"/>
    <property type="evidence" value="ECO:0007669"/>
    <property type="project" value="UniProtKB-KW"/>
</dbReference>
<evidence type="ECO:0000256" key="4">
    <source>
        <dbReference type="ARBA" id="ARBA00022679"/>
    </source>
</evidence>
<evidence type="ECO:0000256" key="8">
    <source>
        <dbReference type="ARBA" id="ARBA00022840"/>
    </source>
</evidence>
<keyword evidence="11 12" id="KW-0119">Carbohydrate metabolism</keyword>
<evidence type="ECO:0000256" key="7">
    <source>
        <dbReference type="ARBA" id="ARBA00022777"/>
    </source>
</evidence>
<dbReference type="GO" id="GO:0005829">
    <property type="term" value="C:cytosol"/>
    <property type="evidence" value="ECO:0007669"/>
    <property type="project" value="TreeGrafter"/>
</dbReference>
<dbReference type="EC" id="2.7.1.15" evidence="2 12"/>
<comment type="cofactor">
    <cofactor evidence="12">
        <name>Mg(2+)</name>
        <dbReference type="ChEBI" id="CHEBI:18420"/>
    </cofactor>
    <text evidence="12">Requires a divalent cation, most likely magnesium in vivo, as an electrophilic catalyst to aid phosphoryl group transfer. It is the chelate of the metal and the nucleotide that is the actual substrate.</text>
</comment>
<evidence type="ECO:0000256" key="6">
    <source>
        <dbReference type="ARBA" id="ARBA00022741"/>
    </source>
</evidence>
<evidence type="ECO:0000313" key="15">
    <source>
        <dbReference type="Proteomes" id="UP000032679"/>
    </source>
</evidence>
<dbReference type="SUPFAM" id="SSF53613">
    <property type="entry name" value="Ribokinase-like"/>
    <property type="match status" value="1"/>
</dbReference>
<comment type="similarity">
    <text evidence="1">Belongs to the carbohydrate kinase pfkB family.</text>
</comment>
<sequence>MLFVSGQVMTMVPTMNPDIPSPRILSIGSVNIDLTAYSPALPRAGETIHATRYATGLGGKGANQAAACARLAGAACGVALVGRVGKDAFGTQARESLSKFGTDCRWLSDDAGNGTGLALIGIDARGENCITVIGASNMAVDVGDLDRAQAAIAGARVVMLQLEIPMPAVIEAARRARAAGAIVLLDPAPAPHDGLPDALWAEIDVVTPNETETERLVGLRPRDAAQAADAGAALRAKGARAAVVKLGANGVYWCDATGSGFIHPFAVTAIDTVAAGDCFNAGLALSLSEGRPLGQAVRFAAACGALATTKRGAADAAPERAEVEALLLT</sequence>
<comment type="similarity">
    <text evidence="12">Belongs to the carbohydrate kinase PfkB family. Ribokinase subfamily.</text>
</comment>
<evidence type="ECO:0000256" key="10">
    <source>
        <dbReference type="ARBA" id="ARBA00022958"/>
    </source>
</evidence>
<evidence type="ECO:0000256" key="9">
    <source>
        <dbReference type="ARBA" id="ARBA00022842"/>
    </source>
</evidence>
<comment type="function">
    <text evidence="12">Catalyzes the phosphorylation of ribose at O-5 in a reaction requiring ATP and magnesium. The resulting D-ribose-5-phosphate can then be used either for sythesis of nucleotides, histidine, and tryptophan, or as a component of the pentose phosphate pathway.</text>
</comment>
<evidence type="ECO:0000256" key="12">
    <source>
        <dbReference type="HAMAP-Rule" id="MF_01987"/>
    </source>
</evidence>
<comment type="catalytic activity">
    <reaction evidence="12">
        <text>D-ribose + ATP = D-ribose 5-phosphate + ADP + H(+)</text>
        <dbReference type="Rhea" id="RHEA:13697"/>
        <dbReference type="ChEBI" id="CHEBI:15378"/>
        <dbReference type="ChEBI" id="CHEBI:30616"/>
        <dbReference type="ChEBI" id="CHEBI:47013"/>
        <dbReference type="ChEBI" id="CHEBI:78346"/>
        <dbReference type="ChEBI" id="CHEBI:456216"/>
        <dbReference type="EC" id="2.7.1.15"/>
    </reaction>
</comment>
<feature type="binding site" evidence="12">
    <location>
        <position position="310"/>
    </location>
    <ligand>
        <name>K(+)</name>
        <dbReference type="ChEBI" id="CHEBI:29103"/>
    </ligand>
</feature>
<gene>
    <name evidence="12" type="primary">rbsK</name>
    <name evidence="14" type="ORF">Tasa_017_099</name>
</gene>
<evidence type="ECO:0000256" key="5">
    <source>
        <dbReference type="ARBA" id="ARBA00022723"/>
    </source>
</evidence>
<feature type="binding site" evidence="12">
    <location>
        <begin position="276"/>
        <end position="277"/>
    </location>
    <ligand>
        <name>ATP</name>
        <dbReference type="ChEBI" id="CHEBI:30616"/>
    </ligand>
</feature>
<reference evidence="14 15" key="1">
    <citation type="submission" date="2012-10" db="EMBL/GenBank/DDBJ databases">
        <title>Genome sequencing of Tanticharoenia sakaeratensis NBRC 103193.</title>
        <authorList>
            <person name="Azuma Y."/>
            <person name="Hadano H."/>
            <person name="Hirakawa H."/>
            <person name="Matsushita K."/>
        </authorList>
    </citation>
    <scope>NUCLEOTIDE SEQUENCE [LARGE SCALE GENOMIC DNA]</scope>
    <source>
        <strain evidence="14 15">NBRC 103193</strain>
    </source>
</reference>
<feature type="binding site" evidence="12">
    <location>
        <position position="273"/>
    </location>
    <ligand>
        <name>K(+)</name>
        <dbReference type="ChEBI" id="CHEBI:29103"/>
    </ligand>
</feature>
<dbReference type="Pfam" id="PF00294">
    <property type="entry name" value="PfkB"/>
    <property type="match status" value="1"/>
</dbReference>
<dbReference type="InterPro" id="IPR002139">
    <property type="entry name" value="Ribo/fructo_kinase"/>
</dbReference>
<evidence type="ECO:0000259" key="13">
    <source>
        <dbReference type="Pfam" id="PF00294"/>
    </source>
</evidence>
<dbReference type="STRING" id="1231623.Tasa_017_099"/>
<feature type="binding site" evidence="12">
    <location>
        <begin position="59"/>
        <end position="63"/>
    </location>
    <ligand>
        <name>substrate</name>
    </ligand>
</feature>
<feature type="binding site" evidence="12">
    <location>
        <begin position="31"/>
        <end position="33"/>
    </location>
    <ligand>
        <name>substrate</name>
    </ligand>
</feature>
<feature type="domain" description="Carbohydrate kinase PfkB" evidence="13">
    <location>
        <begin position="23"/>
        <end position="319"/>
    </location>
</feature>
<feature type="binding site" evidence="12">
    <location>
        <position position="209"/>
    </location>
    <ligand>
        <name>ATP</name>
        <dbReference type="ChEBI" id="CHEBI:30616"/>
    </ligand>
</feature>
<keyword evidence="10 12" id="KW-0630">Potassium</keyword>
<comment type="activity regulation">
    <text evidence="12">Activated by a monovalent cation that binds near, but not in, the active site. The most likely occupant of the site in vivo is potassium. Ion binding induces a conformational change that may alter substrate affinity.</text>
</comment>
<keyword evidence="6 12" id="KW-0547">Nucleotide-binding</keyword>
<dbReference type="EMBL" id="BALE01000017">
    <property type="protein sequence ID" value="GAN54216.1"/>
    <property type="molecule type" value="Genomic_DNA"/>
</dbReference>
<comment type="subunit">
    <text evidence="12">Homodimer.</text>
</comment>
<dbReference type="CDD" id="cd01174">
    <property type="entry name" value="ribokinase"/>
    <property type="match status" value="1"/>
</dbReference>
<feature type="binding site" evidence="12">
    <location>
        <position position="307"/>
    </location>
    <ligand>
        <name>K(+)</name>
        <dbReference type="ChEBI" id="CHEBI:29103"/>
    </ligand>
</feature>
<feature type="binding site" evidence="12">
    <location>
        <position position="271"/>
    </location>
    <ligand>
        <name>K(+)</name>
        <dbReference type="ChEBI" id="CHEBI:29103"/>
    </ligand>
</feature>